<dbReference type="InterPro" id="IPR029058">
    <property type="entry name" value="AB_hydrolase_fold"/>
</dbReference>
<dbReference type="EMBL" id="JBAWTH010000030">
    <property type="protein sequence ID" value="KAL2285441.1"/>
    <property type="molecule type" value="Genomic_DNA"/>
</dbReference>
<feature type="chain" id="PRO_5046028090" description="Dienelactone hydrolase domain-containing protein" evidence="1">
    <location>
        <begin position="21"/>
        <end position="260"/>
    </location>
</feature>
<accession>A0ABR4ESM7</accession>
<gene>
    <name evidence="3" type="ORF">FJTKL_08118</name>
</gene>
<dbReference type="InterPro" id="IPR002925">
    <property type="entry name" value="Dienelactn_hydro"/>
</dbReference>
<evidence type="ECO:0000259" key="2">
    <source>
        <dbReference type="Pfam" id="PF01738"/>
    </source>
</evidence>
<dbReference type="SUPFAM" id="SSF53474">
    <property type="entry name" value="alpha/beta-Hydrolases"/>
    <property type="match status" value="1"/>
</dbReference>
<dbReference type="Pfam" id="PF01738">
    <property type="entry name" value="DLH"/>
    <property type="match status" value="1"/>
</dbReference>
<keyword evidence="1" id="KW-0732">Signal</keyword>
<evidence type="ECO:0000256" key="1">
    <source>
        <dbReference type="SAM" id="SignalP"/>
    </source>
</evidence>
<reference evidence="3 4" key="1">
    <citation type="submission" date="2024-03" db="EMBL/GenBank/DDBJ databases">
        <title>A high-quality draft genome sequence of Diaporthe vaccinii, a causative agent of upright dieback and viscid rot disease in cranberry plants.</title>
        <authorList>
            <person name="Sarrasin M."/>
            <person name="Lang B.F."/>
            <person name="Burger G."/>
        </authorList>
    </citation>
    <scope>NUCLEOTIDE SEQUENCE [LARGE SCALE GENOMIC DNA]</scope>
    <source>
        <strain evidence="3 4">IS7</strain>
    </source>
</reference>
<name>A0ABR4ESM7_9PEZI</name>
<proteinExistence type="predicted"/>
<evidence type="ECO:0000313" key="3">
    <source>
        <dbReference type="EMBL" id="KAL2285441.1"/>
    </source>
</evidence>
<comment type="caution">
    <text evidence="3">The sequence shown here is derived from an EMBL/GenBank/DDBJ whole genome shotgun (WGS) entry which is preliminary data.</text>
</comment>
<keyword evidence="4" id="KW-1185">Reference proteome</keyword>
<feature type="domain" description="Dienelactone hydrolase" evidence="2">
    <location>
        <begin position="122"/>
        <end position="260"/>
    </location>
</feature>
<dbReference type="PANTHER" id="PTHR17630:SF44">
    <property type="entry name" value="PROTEIN AIM2"/>
    <property type="match status" value="1"/>
</dbReference>
<dbReference type="PANTHER" id="PTHR17630">
    <property type="entry name" value="DIENELACTONE HYDROLASE"/>
    <property type="match status" value="1"/>
</dbReference>
<dbReference type="Proteomes" id="UP001600888">
    <property type="component" value="Unassembled WGS sequence"/>
</dbReference>
<dbReference type="Gene3D" id="3.40.50.1820">
    <property type="entry name" value="alpha/beta hydrolase"/>
    <property type="match status" value="1"/>
</dbReference>
<sequence length="260" mass="27927">MLASTVFKAAFAGSCSLVAAELLNTAWLLNDGEPQRSRQNISGGPADNSSARADEAVLLLPDIHRLAIPYALRMADSYARAGYFTVAVDTFEGDPAPYPLTSDPDFDVGTVIEYVRDSLGFPRVGIAGYCYGGYYSARFLAENRTVRADAAFAVTPSQAAAGVGDTLAEIALVSGPITYAFAEIDNRMPRELVNDIVDTLNNSRATAAPYQSVVYGNSNHGLGLRGETLNLQADNSSNPEEVFAKESAFLQAVRWFDTYL</sequence>
<protein>
    <recommendedName>
        <fullName evidence="2">Dienelactone hydrolase domain-containing protein</fullName>
    </recommendedName>
</protein>
<organism evidence="3 4">
    <name type="scientific">Diaporthe vaccinii</name>
    <dbReference type="NCBI Taxonomy" id="105482"/>
    <lineage>
        <taxon>Eukaryota</taxon>
        <taxon>Fungi</taxon>
        <taxon>Dikarya</taxon>
        <taxon>Ascomycota</taxon>
        <taxon>Pezizomycotina</taxon>
        <taxon>Sordariomycetes</taxon>
        <taxon>Sordariomycetidae</taxon>
        <taxon>Diaporthales</taxon>
        <taxon>Diaporthaceae</taxon>
        <taxon>Diaporthe</taxon>
        <taxon>Diaporthe eres species complex</taxon>
    </lineage>
</organism>
<evidence type="ECO:0000313" key="4">
    <source>
        <dbReference type="Proteomes" id="UP001600888"/>
    </source>
</evidence>
<feature type="signal peptide" evidence="1">
    <location>
        <begin position="1"/>
        <end position="20"/>
    </location>
</feature>